<protein>
    <submittedName>
        <fullName evidence="2">Uncharacterized protein</fullName>
    </submittedName>
</protein>
<feature type="region of interest" description="Disordered" evidence="1">
    <location>
        <begin position="264"/>
        <end position="359"/>
    </location>
</feature>
<accession>A0A0C9YG21</accession>
<name>A0A0C9YG21_9AGAR</name>
<dbReference type="STRING" id="1095629.A0A0C9YG21"/>
<dbReference type="AlphaFoldDB" id="A0A0C9YG21"/>
<sequence>MEAQLLFVISTMCRLGAPLALRQNRFTIWILDESRRRPVIGNRPRAGEKLELSSPKMARPSPGETRILVSDVPFGAFSLPPPSRQGATPHRKSEYPNDDGSAASLGYGLVRNRIFLPPLDRDQGSPRRSHLRPHTPITFSAPVKKGSFKESRIPERSPRKTNALQSALQDRDFILDANHLSKHQSLPSIEVPDIHSENGNFGQNEDGSCTDVTDNPSQERTPTLLTVPPPPLESTPPQPSAPPSRTLLSDELRLQHALASHISDTILQERSPPPSAPEEPLVIPTPSFSSTPPRESICKPILHTTPPKDLPDLPDPPSTDEEDSERLPPKTHTPLNGGSALELAKTPRPPGGWATTPAPVRDTNLALEYLQGNGQGVEESSHISDIDGINWTAIKTPKPPGSWNTFATPLQGPRFDSPSIADSSVPVETNGGLATPVASISKASLPFQTPAAPGAWVATPATRKSILKVRFDPQASKSDDFTAEDVPEHSTHDVMNSSESNIAIVGSDTREARPSTPELRTPISPGYGPHNPRKSPSIRILDAFGREQTDIVDAKPDPARSSSAKRVPDAMDREVDEGEDETFTAQNNYPMNHDELLSRVRRGLGDIVQGIDELNQ</sequence>
<evidence type="ECO:0000313" key="2">
    <source>
        <dbReference type="EMBL" id="KIK09362.1"/>
    </source>
</evidence>
<feature type="region of interest" description="Disordered" evidence="1">
    <location>
        <begin position="186"/>
        <end position="247"/>
    </location>
</feature>
<feature type="compositionally biased region" description="Polar residues" evidence="1">
    <location>
        <begin position="197"/>
        <end position="220"/>
    </location>
</feature>
<feature type="region of interest" description="Disordered" evidence="1">
    <location>
        <begin position="118"/>
        <end position="163"/>
    </location>
</feature>
<reference evidence="3" key="2">
    <citation type="submission" date="2015-01" db="EMBL/GenBank/DDBJ databases">
        <title>Evolutionary Origins and Diversification of the Mycorrhizal Mutualists.</title>
        <authorList>
            <consortium name="DOE Joint Genome Institute"/>
            <consortium name="Mycorrhizal Genomics Consortium"/>
            <person name="Kohler A."/>
            <person name="Kuo A."/>
            <person name="Nagy L.G."/>
            <person name="Floudas D."/>
            <person name="Copeland A."/>
            <person name="Barry K.W."/>
            <person name="Cichocki N."/>
            <person name="Veneault-Fourrey C."/>
            <person name="LaButti K."/>
            <person name="Lindquist E.A."/>
            <person name="Lipzen A."/>
            <person name="Lundell T."/>
            <person name="Morin E."/>
            <person name="Murat C."/>
            <person name="Riley R."/>
            <person name="Ohm R."/>
            <person name="Sun H."/>
            <person name="Tunlid A."/>
            <person name="Henrissat B."/>
            <person name="Grigoriev I.V."/>
            <person name="Hibbett D.S."/>
            <person name="Martin F."/>
        </authorList>
    </citation>
    <scope>NUCLEOTIDE SEQUENCE [LARGE SCALE GENOMIC DNA]</scope>
    <source>
        <strain evidence="3">LaAM-08-1</strain>
    </source>
</reference>
<dbReference type="HOGENOM" id="CLU_443479_0_0_1"/>
<dbReference type="Proteomes" id="UP000054477">
    <property type="component" value="Unassembled WGS sequence"/>
</dbReference>
<keyword evidence="3" id="KW-1185">Reference proteome</keyword>
<feature type="region of interest" description="Disordered" evidence="1">
    <location>
        <begin position="508"/>
        <end position="590"/>
    </location>
</feature>
<organism evidence="2 3">
    <name type="scientific">Laccaria amethystina LaAM-08-1</name>
    <dbReference type="NCBI Taxonomy" id="1095629"/>
    <lineage>
        <taxon>Eukaryota</taxon>
        <taxon>Fungi</taxon>
        <taxon>Dikarya</taxon>
        <taxon>Basidiomycota</taxon>
        <taxon>Agaricomycotina</taxon>
        <taxon>Agaricomycetes</taxon>
        <taxon>Agaricomycetidae</taxon>
        <taxon>Agaricales</taxon>
        <taxon>Agaricineae</taxon>
        <taxon>Hydnangiaceae</taxon>
        <taxon>Laccaria</taxon>
    </lineage>
</organism>
<proteinExistence type="predicted"/>
<gene>
    <name evidence="2" type="ORF">K443DRAFT_651604</name>
</gene>
<evidence type="ECO:0000256" key="1">
    <source>
        <dbReference type="SAM" id="MobiDB-lite"/>
    </source>
</evidence>
<dbReference type="OrthoDB" id="3230534at2759"/>
<dbReference type="EMBL" id="KN838539">
    <property type="protein sequence ID" value="KIK09362.1"/>
    <property type="molecule type" value="Genomic_DNA"/>
</dbReference>
<evidence type="ECO:0000313" key="3">
    <source>
        <dbReference type="Proteomes" id="UP000054477"/>
    </source>
</evidence>
<feature type="compositionally biased region" description="Basic and acidic residues" evidence="1">
    <location>
        <begin position="147"/>
        <end position="158"/>
    </location>
</feature>
<feature type="compositionally biased region" description="Pro residues" evidence="1">
    <location>
        <begin position="227"/>
        <end position="242"/>
    </location>
</feature>
<reference evidence="2 3" key="1">
    <citation type="submission" date="2014-04" db="EMBL/GenBank/DDBJ databases">
        <authorList>
            <consortium name="DOE Joint Genome Institute"/>
            <person name="Kuo A."/>
            <person name="Kohler A."/>
            <person name="Nagy L.G."/>
            <person name="Floudas D."/>
            <person name="Copeland A."/>
            <person name="Barry K.W."/>
            <person name="Cichocki N."/>
            <person name="Veneault-Fourrey C."/>
            <person name="LaButti K."/>
            <person name="Lindquist E.A."/>
            <person name="Lipzen A."/>
            <person name="Lundell T."/>
            <person name="Morin E."/>
            <person name="Murat C."/>
            <person name="Sun H."/>
            <person name="Tunlid A."/>
            <person name="Henrissat B."/>
            <person name="Grigoriev I.V."/>
            <person name="Hibbett D.S."/>
            <person name="Martin F."/>
            <person name="Nordberg H.P."/>
            <person name="Cantor M.N."/>
            <person name="Hua S.X."/>
        </authorList>
    </citation>
    <scope>NUCLEOTIDE SEQUENCE [LARGE SCALE GENOMIC DNA]</scope>
    <source>
        <strain evidence="2 3">LaAM-08-1</strain>
    </source>
</reference>
<feature type="compositionally biased region" description="Basic and acidic residues" evidence="1">
    <location>
        <begin position="544"/>
        <end position="558"/>
    </location>
</feature>
<feature type="region of interest" description="Disordered" evidence="1">
    <location>
        <begin position="78"/>
        <end position="102"/>
    </location>
</feature>